<dbReference type="EMBL" id="JAKWBI020000151">
    <property type="protein sequence ID" value="KAJ2901458.1"/>
    <property type="molecule type" value="Genomic_DNA"/>
</dbReference>
<gene>
    <name evidence="9" type="ORF">MKZ38_001846</name>
</gene>
<protein>
    <recommendedName>
        <fullName evidence="8">Amino acid transporter transmembrane domain-containing protein</fullName>
    </recommendedName>
</protein>
<feature type="transmembrane region" description="Helical" evidence="7">
    <location>
        <begin position="287"/>
        <end position="309"/>
    </location>
</feature>
<evidence type="ECO:0000256" key="1">
    <source>
        <dbReference type="ARBA" id="ARBA00004141"/>
    </source>
</evidence>
<feature type="region of interest" description="Disordered" evidence="6">
    <location>
        <begin position="1"/>
        <end position="98"/>
    </location>
</feature>
<evidence type="ECO:0000259" key="8">
    <source>
        <dbReference type="Pfam" id="PF01490"/>
    </source>
</evidence>
<keyword evidence="10" id="KW-1185">Reference proteome</keyword>
<dbReference type="PANTHER" id="PTHR22950:SF479">
    <property type="entry name" value="AMINO ACID TRANSPORTER (EUROFUNG)-RELATED"/>
    <property type="match status" value="1"/>
</dbReference>
<keyword evidence="5 7" id="KW-0472">Membrane</keyword>
<keyword evidence="3 7" id="KW-0812">Transmembrane</keyword>
<dbReference type="Proteomes" id="UP001201980">
    <property type="component" value="Unassembled WGS sequence"/>
</dbReference>
<name>A0AAD5RPV4_9PEZI</name>
<organism evidence="9 10">
    <name type="scientific">Zalerion maritima</name>
    <dbReference type="NCBI Taxonomy" id="339359"/>
    <lineage>
        <taxon>Eukaryota</taxon>
        <taxon>Fungi</taxon>
        <taxon>Dikarya</taxon>
        <taxon>Ascomycota</taxon>
        <taxon>Pezizomycotina</taxon>
        <taxon>Sordariomycetes</taxon>
        <taxon>Lulworthiomycetidae</taxon>
        <taxon>Lulworthiales</taxon>
        <taxon>Lulworthiaceae</taxon>
        <taxon>Zalerion</taxon>
    </lineage>
</organism>
<evidence type="ECO:0000256" key="7">
    <source>
        <dbReference type="SAM" id="Phobius"/>
    </source>
</evidence>
<feature type="transmembrane region" description="Helical" evidence="7">
    <location>
        <begin position="133"/>
        <end position="157"/>
    </location>
</feature>
<feature type="transmembrane region" description="Helical" evidence="7">
    <location>
        <begin position="178"/>
        <end position="205"/>
    </location>
</feature>
<evidence type="ECO:0000256" key="2">
    <source>
        <dbReference type="ARBA" id="ARBA00008066"/>
    </source>
</evidence>
<comment type="caution">
    <text evidence="9">The sequence shown here is derived from an EMBL/GenBank/DDBJ whole genome shotgun (WGS) entry which is preliminary data.</text>
</comment>
<reference evidence="9" key="1">
    <citation type="submission" date="2022-07" db="EMBL/GenBank/DDBJ databases">
        <title>Draft genome sequence of Zalerion maritima ATCC 34329, a (micro)plastics degrading marine fungus.</title>
        <authorList>
            <person name="Paco A."/>
            <person name="Goncalves M.F.M."/>
            <person name="Rocha-Santos T.A.P."/>
            <person name="Alves A."/>
        </authorList>
    </citation>
    <scope>NUCLEOTIDE SEQUENCE</scope>
    <source>
        <strain evidence="9">ATCC 34329</strain>
    </source>
</reference>
<evidence type="ECO:0000313" key="10">
    <source>
        <dbReference type="Proteomes" id="UP001201980"/>
    </source>
</evidence>
<dbReference type="Gene3D" id="1.20.1740.10">
    <property type="entry name" value="Amino acid/polyamine transporter I"/>
    <property type="match status" value="1"/>
</dbReference>
<comment type="subcellular location">
    <subcellularLocation>
        <location evidence="1">Membrane</location>
        <topology evidence="1">Multi-pass membrane protein</topology>
    </subcellularLocation>
</comment>
<dbReference type="GO" id="GO:0016020">
    <property type="term" value="C:membrane"/>
    <property type="evidence" value="ECO:0007669"/>
    <property type="project" value="UniProtKB-SubCell"/>
</dbReference>
<accession>A0AAD5RPV4</accession>
<evidence type="ECO:0000313" key="9">
    <source>
        <dbReference type="EMBL" id="KAJ2901458.1"/>
    </source>
</evidence>
<keyword evidence="4 7" id="KW-1133">Transmembrane helix</keyword>
<dbReference type="Pfam" id="PF01490">
    <property type="entry name" value="Aa_trans"/>
    <property type="match status" value="1"/>
</dbReference>
<feature type="compositionally biased region" description="Low complexity" evidence="6">
    <location>
        <begin position="19"/>
        <end position="29"/>
    </location>
</feature>
<feature type="transmembrane region" description="Helical" evidence="7">
    <location>
        <begin position="211"/>
        <end position="229"/>
    </location>
</feature>
<feature type="compositionally biased region" description="Basic and acidic residues" evidence="6">
    <location>
        <begin position="35"/>
        <end position="47"/>
    </location>
</feature>
<feature type="transmembrane region" description="Helical" evidence="7">
    <location>
        <begin position="363"/>
        <end position="388"/>
    </location>
</feature>
<feature type="transmembrane region" description="Helical" evidence="7">
    <location>
        <begin position="478"/>
        <end position="499"/>
    </location>
</feature>
<evidence type="ECO:0000256" key="4">
    <source>
        <dbReference type="ARBA" id="ARBA00022989"/>
    </source>
</evidence>
<sequence>MAIFDEKRHQHHRPERQDSSSSASSSESAFVTPMEFEHNQQCRHHDVPPPAGGPFDRDPEVGTYGSGSSPSLEKDKKYEGQDLNQNVFSGDGSEGGKSYRTMGRKSTIIVLITNQIGLGILSLPKVVQTLGLLPGLITIVGMGILSTYTAYVLLQFYRRYPSCVNIVDMAYVVGKTPFATIVGVGLLIKLALTCASASVTISVAFNTISDHGMCTVWFILFAVLGQWLLCLPRTFKFVSHVGWPSTITMLAAIFIVIISLGIEGPQGAPDGWDKEIKVVGNPDFKTAVSKVCSSAYAWAGNLAFVTYMAEMKDPTKDFVPSLLVLQVFSLSLYVLIAVAVYCFAGQYTTSPALGAAPVLPAKIAYGIVLVALFATGLCFGHTALKFMYVTIMRKLKATSEITKNTPKSWIVWVSCATVFWAVSFALGNAIPIFDSILAISSATFIAWFTFGLSSILWFHLNWPDKQFLKGWKKIGLTVLNVFIICLAVFMNSAGLYAAISDLMEIYDSSKNKIRGPFTCADNGIF</sequence>
<dbReference type="InterPro" id="IPR013057">
    <property type="entry name" value="AA_transpt_TM"/>
</dbReference>
<feature type="domain" description="Amino acid transporter transmembrane" evidence="8">
    <location>
        <begin position="105"/>
        <end position="496"/>
    </location>
</feature>
<feature type="transmembrane region" description="Helical" evidence="7">
    <location>
        <begin position="409"/>
        <end position="430"/>
    </location>
</feature>
<feature type="transmembrane region" description="Helical" evidence="7">
    <location>
        <begin position="107"/>
        <end position="127"/>
    </location>
</feature>
<feature type="transmembrane region" description="Helical" evidence="7">
    <location>
        <begin position="241"/>
        <end position="262"/>
    </location>
</feature>
<comment type="similarity">
    <text evidence="2">Belongs to the amino acid/polyamine transporter 2 family.</text>
</comment>
<dbReference type="PANTHER" id="PTHR22950">
    <property type="entry name" value="AMINO ACID TRANSPORTER"/>
    <property type="match status" value="1"/>
</dbReference>
<proteinExistence type="inferred from homology"/>
<dbReference type="GO" id="GO:0015179">
    <property type="term" value="F:L-amino acid transmembrane transporter activity"/>
    <property type="evidence" value="ECO:0007669"/>
    <property type="project" value="TreeGrafter"/>
</dbReference>
<feature type="transmembrane region" description="Helical" evidence="7">
    <location>
        <begin position="436"/>
        <end position="458"/>
    </location>
</feature>
<evidence type="ECO:0000256" key="3">
    <source>
        <dbReference type="ARBA" id="ARBA00022692"/>
    </source>
</evidence>
<dbReference type="AlphaFoldDB" id="A0AAD5RPV4"/>
<feature type="transmembrane region" description="Helical" evidence="7">
    <location>
        <begin position="321"/>
        <end position="343"/>
    </location>
</feature>
<evidence type="ECO:0000256" key="6">
    <source>
        <dbReference type="SAM" id="MobiDB-lite"/>
    </source>
</evidence>
<evidence type="ECO:0000256" key="5">
    <source>
        <dbReference type="ARBA" id="ARBA00023136"/>
    </source>
</evidence>